<accession>A0A6G1KZ97</accession>
<evidence type="ECO:0000313" key="2">
    <source>
        <dbReference type="EMBL" id="KAF2766003.1"/>
    </source>
</evidence>
<dbReference type="OrthoDB" id="3953340at2759"/>
<dbReference type="AlphaFoldDB" id="A0A6G1KZ97"/>
<gene>
    <name evidence="2" type="ORF">EJ03DRAFT_330502</name>
</gene>
<evidence type="ECO:0000256" key="1">
    <source>
        <dbReference type="SAM" id="SignalP"/>
    </source>
</evidence>
<protein>
    <recommendedName>
        <fullName evidence="4">Secreted protein</fullName>
    </recommendedName>
</protein>
<name>A0A6G1KZ97_9PEZI</name>
<reference evidence="2" key="1">
    <citation type="journal article" date="2020" name="Stud. Mycol.">
        <title>101 Dothideomycetes genomes: a test case for predicting lifestyles and emergence of pathogens.</title>
        <authorList>
            <person name="Haridas S."/>
            <person name="Albert R."/>
            <person name="Binder M."/>
            <person name="Bloem J."/>
            <person name="Labutti K."/>
            <person name="Salamov A."/>
            <person name="Andreopoulos B."/>
            <person name="Baker S."/>
            <person name="Barry K."/>
            <person name="Bills G."/>
            <person name="Bluhm B."/>
            <person name="Cannon C."/>
            <person name="Castanera R."/>
            <person name="Culley D."/>
            <person name="Daum C."/>
            <person name="Ezra D."/>
            <person name="Gonzalez J."/>
            <person name="Henrissat B."/>
            <person name="Kuo A."/>
            <person name="Liang C."/>
            <person name="Lipzen A."/>
            <person name="Lutzoni F."/>
            <person name="Magnuson J."/>
            <person name="Mondo S."/>
            <person name="Nolan M."/>
            <person name="Ohm R."/>
            <person name="Pangilinan J."/>
            <person name="Park H.-J."/>
            <person name="Ramirez L."/>
            <person name="Alfaro M."/>
            <person name="Sun H."/>
            <person name="Tritt A."/>
            <person name="Yoshinaga Y."/>
            <person name="Zwiers L.-H."/>
            <person name="Turgeon B."/>
            <person name="Goodwin S."/>
            <person name="Spatafora J."/>
            <person name="Crous P."/>
            <person name="Grigoriev I."/>
        </authorList>
    </citation>
    <scope>NUCLEOTIDE SEQUENCE</scope>
    <source>
        <strain evidence="2">CBS 116005</strain>
    </source>
</reference>
<evidence type="ECO:0008006" key="4">
    <source>
        <dbReference type="Google" id="ProtNLM"/>
    </source>
</evidence>
<feature type="chain" id="PRO_5026159668" description="Secreted protein" evidence="1">
    <location>
        <begin position="18"/>
        <end position="133"/>
    </location>
</feature>
<keyword evidence="3" id="KW-1185">Reference proteome</keyword>
<sequence>MQLLPLAILTFCAAANAVTTTIHIGSDPGGTVTQCGGKPLVQSSFDAYPADFPWTRCWSVPSGAGHYVYWENKPADDKWNCHGTVYNDNSCTSRIRYLGAQEDCAYTPEPIYSYRVLCNQLVPPHPCPPYVQC</sequence>
<keyword evidence="1" id="KW-0732">Signal</keyword>
<feature type="signal peptide" evidence="1">
    <location>
        <begin position="1"/>
        <end position="17"/>
    </location>
</feature>
<evidence type="ECO:0000313" key="3">
    <source>
        <dbReference type="Proteomes" id="UP000799436"/>
    </source>
</evidence>
<proteinExistence type="predicted"/>
<dbReference type="EMBL" id="ML995879">
    <property type="protein sequence ID" value="KAF2766003.1"/>
    <property type="molecule type" value="Genomic_DNA"/>
</dbReference>
<organism evidence="2 3">
    <name type="scientific">Teratosphaeria nubilosa</name>
    <dbReference type="NCBI Taxonomy" id="161662"/>
    <lineage>
        <taxon>Eukaryota</taxon>
        <taxon>Fungi</taxon>
        <taxon>Dikarya</taxon>
        <taxon>Ascomycota</taxon>
        <taxon>Pezizomycotina</taxon>
        <taxon>Dothideomycetes</taxon>
        <taxon>Dothideomycetidae</taxon>
        <taxon>Mycosphaerellales</taxon>
        <taxon>Teratosphaeriaceae</taxon>
        <taxon>Teratosphaeria</taxon>
    </lineage>
</organism>
<dbReference type="Proteomes" id="UP000799436">
    <property type="component" value="Unassembled WGS sequence"/>
</dbReference>